<proteinExistence type="predicted"/>
<reference evidence="2 3" key="1">
    <citation type="submission" date="2014-06" db="EMBL/GenBank/DDBJ databases">
        <title>Genome evolution of avian class.</title>
        <authorList>
            <person name="Zhang G."/>
            <person name="Li C."/>
        </authorList>
    </citation>
    <scope>NUCLEOTIDE SEQUENCE [LARGE SCALE GENOMIC DNA]</scope>
    <source>
        <strain evidence="2">BGI_N305</strain>
    </source>
</reference>
<gene>
    <name evidence="2" type="ORF">N305_03582</name>
</gene>
<sequence>DTGKSSSQADVESDDGHRSFVEEYSAVPLSRRKIYSAESFDRQVE</sequence>
<evidence type="ECO:0000313" key="2">
    <source>
        <dbReference type="EMBL" id="KFW84664.1"/>
    </source>
</evidence>
<accession>A0A093SQ07</accession>
<feature type="region of interest" description="Disordered" evidence="1">
    <location>
        <begin position="1"/>
        <end position="21"/>
    </location>
</feature>
<organism evidence="2 3">
    <name type="scientific">Manacus vitellinus</name>
    <name type="common">golden-collared manakin</name>
    <dbReference type="NCBI Taxonomy" id="328815"/>
    <lineage>
        <taxon>Eukaryota</taxon>
        <taxon>Metazoa</taxon>
        <taxon>Chordata</taxon>
        <taxon>Craniata</taxon>
        <taxon>Vertebrata</taxon>
        <taxon>Euteleostomi</taxon>
        <taxon>Archelosauria</taxon>
        <taxon>Archosauria</taxon>
        <taxon>Dinosauria</taxon>
        <taxon>Saurischia</taxon>
        <taxon>Theropoda</taxon>
        <taxon>Coelurosauria</taxon>
        <taxon>Aves</taxon>
        <taxon>Neognathae</taxon>
        <taxon>Neoaves</taxon>
        <taxon>Telluraves</taxon>
        <taxon>Australaves</taxon>
        <taxon>Passeriformes</taxon>
        <taxon>Pipridae</taxon>
        <taxon>Manacus</taxon>
    </lineage>
</organism>
<dbReference type="AlphaFoldDB" id="A0A093SQ07"/>
<feature type="non-terminal residue" evidence="2">
    <location>
        <position position="1"/>
    </location>
</feature>
<feature type="non-terminal residue" evidence="2">
    <location>
        <position position="45"/>
    </location>
</feature>
<evidence type="ECO:0000256" key="1">
    <source>
        <dbReference type="SAM" id="MobiDB-lite"/>
    </source>
</evidence>
<evidence type="ECO:0000313" key="3">
    <source>
        <dbReference type="Proteomes" id="UP000053258"/>
    </source>
</evidence>
<name>A0A093SQ07_9PASS</name>
<dbReference type="OrthoDB" id="9114132at2759"/>
<protein>
    <submittedName>
        <fullName evidence="2">Uncharacterized protein</fullName>
    </submittedName>
</protein>
<dbReference type="Proteomes" id="UP000053258">
    <property type="component" value="Unassembled WGS sequence"/>
</dbReference>
<feature type="compositionally biased region" description="Polar residues" evidence="1">
    <location>
        <begin position="1"/>
        <end position="10"/>
    </location>
</feature>
<dbReference type="EMBL" id="KL672089">
    <property type="protein sequence ID" value="KFW84664.1"/>
    <property type="molecule type" value="Genomic_DNA"/>
</dbReference>
<keyword evidence="3" id="KW-1185">Reference proteome</keyword>